<evidence type="ECO:0000256" key="2">
    <source>
        <dbReference type="ARBA" id="ARBA00015915"/>
    </source>
</evidence>
<keyword evidence="5" id="KW-0864">Zinc transport</keyword>
<keyword evidence="3" id="KW-0813">Transport</keyword>
<evidence type="ECO:0000256" key="3">
    <source>
        <dbReference type="ARBA" id="ARBA00022448"/>
    </source>
</evidence>
<dbReference type="GO" id="GO:0006829">
    <property type="term" value="P:zinc ion transport"/>
    <property type="evidence" value="ECO:0007669"/>
    <property type="project" value="UniProtKB-KW"/>
</dbReference>
<evidence type="ECO:0000256" key="4">
    <source>
        <dbReference type="ARBA" id="ARBA00022729"/>
    </source>
</evidence>
<evidence type="ECO:0000256" key="5">
    <source>
        <dbReference type="ARBA" id="ARBA00022906"/>
    </source>
</evidence>
<evidence type="ECO:0000256" key="6">
    <source>
        <dbReference type="SAM" id="MobiDB-lite"/>
    </source>
</evidence>
<evidence type="ECO:0000256" key="1">
    <source>
        <dbReference type="ARBA" id="ARBA00011028"/>
    </source>
</evidence>
<dbReference type="KEGG" id="lcae:K3721_20980"/>
<dbReference type="SUPFAM" id="SSF53807">
    <property type="entry name" value="Helical backbone' metal receptor"/>
    <property type="match status" value="1"/>
</dbReference>
<dbReference type="PANTHER" id="PTHR42953:SF3">
    <property type="entry name" value="HIGH-AFFINITY ZINC UPTAKE SYSTEM PROTEIN ZNUA"/>
    <property type="match status" value="1"/>
</dbReference>
<geneLocation type="plasmid" evidence="8 9">
    <name>unnamed5</name>
</geneLocation>
<organism evidence="8 9">
    <name type="scientific">Leisingera caerulea</name>
    <name type="common">Phaeobacter caeruleus</name>
    <dbReference type="NCBI Taxonomy" id="506591"/>
    <lineage>
        <taxon>Bacteria</taxon>
        <taxon>Pseudomonadati</taxon>
        <taxon>Pseudomonadota</taxon>
        <taxon>Alphaproteobacteria</taxon>
        <taxon>Rhodobacterales</taxon>
        <taxon>Roseobacteraceae</taxon>
        <taxon>Leisingera</taxon>
    </lineage>
</organism>
<dbReference type="Pfam" id="PF01297">
    <property type="entry name" value="ZnuA"/>
    <property type="match status" value="1"/>
</dbReference>
<keyword evidence="5" id="KW-0406">Ion transport</keyword>
<accession>A0A9Q9HQ71</accession>
<evidence type="ECO:0000313" key="9">
    <source>
        <dbReference type="Proteomes" id="UP001058713"/>
    </source>
</evidence>
<dbReference type="Gene3D" id="3.40.50.1980">
    <property type="entry name" value="Nitrogenase molybdenum iron protein domain"/>
    <property type="match status" value="2"/>
</dbReference>
<sequence>MWKNGAAAVALLAGAGKAWAEVPQVAADITPVHGLVARVMQGLGEPALVVPPGASPHGYAMRPSEARALDQADLVFWMGGPLTPWLEGPLEELAGDAHRVELLEAEGTEVLAFRKGARFEVHTHDEDHGGHEDHDDHAGHEEHADHESHEDHGGHGHEEEAEGHDGHADHGDAHSGHVHDGADPHAWLLPGNAQAWLDVIATELAEHDPDNAAAYKANAEAGKQEIAETVASISASLEPFRAKQFIVFHDAYQYFERGFGLNAAGAISLGDAVKPSPARIAEVRGVVADLKVSCVFSEPQFNPGVVATVLDGTGAGTALLDPLGAKLEPGPQFYPALLREIGSAIAGCE</sequence>
<comment type="similarity">
    <text evidence="1">Belongs to the bacterial solute-binding protein 9 family.</text>
</comment>
<feature type="compositionally biased region" description="Basic and acidic residues" evidence="6">
    <location>
        <begin position="124"/>
        <end position="183"/>
    </location>
</feature>
<keyword evidence="5" id="KW-0862">Zinc</keyword>
<dbReference type="GO" id="GO:0046872">
    <property type="term" value="F:metal ion binding"/>
    <property type="evidence" value="ECO:0007669"/>
    <property type="project" value="InterPro"/>
</dbReference>
<evidence type="ECO:0000313" key="8">
    <source>
        <dbReference type="EMBL" id="UWQ56445.1"/>
    </source>
</evidence>
<dbReference type="Proteomes" id="UP001058713">
    <property type="component" value="Plasmid unnamed5"/>
</dbReference>
<feature type="region of interest" description="Disordered" evidence="6">
    <location>
        <begin position="124"/>
        <end position="186"/>
    </location>
</feature>
<dbReference type="InterPro" id="IPR006127">
    <property type="entry name" value="ZnuA-like"/>
</dbReference>
<dbReference type="EMBL" id="CP081075">
    <property type="protein sequence ID" value="UWQ56445.1"/>
    <property type="molecule type" value="Genomic_DNA"/>
</dbReference>
<proteinExistence type="inferred from homology"/>
<feature type="chain" id="PRO_5040353841" description="High-affinity zinc uptake system protein ZnuA" evidence="7">
    <location>
        <begin position="21"/>
        <end position="349"/>
    </location>
</feature>
<gene>
    <name evidence="8" type="ORF">K3721_20980</name>
</gene>
<feature type="signal peptide" evidence="7">
    <location>
        <begin position="1"/>
        <end position="20"/>
    </location>
</feature>
<keyword evidence="4 7" id="KW-0732">Signal</keyword>
<reference evidence="8" key="1">
    <citation type="submission" date="2021-08" db="EMBL/GenBank/DDBJ databases">
        <authorList>
            <person name="Nwanade C."/>
            <person name="Wang M."/>
            <person name="Masoudi A."/>
            <person name="Yu Z."/>
            <person name="Liu J."/>
        </authorList>
    </citation>
    <scope>NUCLEOTIDE SEQUENCE</scope>
    <source>
        <strain evidence="8">S122</strain>
        <plasmid evidence="8">unnamed5</plasmid>
    </source>
</reference>
<dbReference type="InterPro" id="IPR050492">
    <property type="entry name" value="Bact_metal-bind_prot9"/>
</dbReference>
<name>A0A9Q9HQ71_LEICA</name>
<protein>
    <recommendedName>
        <fullName evidence="2">High-affinity zinc uptake system protein ZnuA</fullName>
    </recommendedName>
</protein>
<evidence type="ECO:0000256" key="7">
    <source>
        <dbReference type="SAM" id="SignalP"/>
    </source>
</evidence>
<keyword evidence="8" id="KW-0614">Plasmid</keyword>
<dbReference type="AlphaFoldDB" id="A0A9Q9HQ71"/>
<dbReference type="PANTHER" id="PTHR42953">
    <property type="entry name" value="HIGH-AFFINITY ZINC UPTAKE SYSTEM PROTEIN ZNUA-RELATED"/>
    <property type="match status" value="1"/>
</dbReference>